<sequence>MDQGRNPANPNTPANVGGSSMNGTPPTHGSRFTYRGETPQLQATRFRRDDIPPPPQFTSPIPPPAPFHQPVPFQQPAPLPCPVPALPPPPPALDNVALLGIVQQIMNSQNRQADVFREALQAREAPSQRPGTSKHFTDLRPWEFKGTEGILYADDWLVNMERNLRRARIPEDQKVDNASMQLYDIAFTWYRDEPRFSAPGVTWEEFKELFKEKFYPEAAREELENEFESLEQGNRTIDEYSAEFSRLSRFADALTPAAKAKKFRKGLSHEIRIAVATSQATTYEKILKVAQDVEKELKRKQKRDRDAYGGGGGQSGSAKRSNAPGKTVAQQQQPQPRYQQQSQPPARGTATQQDQQRQPLGPCGYCRRPGHIWDMCRKRLGVCLFCGSSSHQVKDCPASRIHAAQRVAPTTGAPTRPTVPQQQRGPLPTQQQRFGQHQQQGRAYAMAVDETLLSPDVIAGDELEEFCTTYYEQTEDPELSIPEDLDAGLPSAGDY</sequence>
<dbReference type="InterPro" id="IPR005162">
    <property type="entry name" value="Retrotrans_gag_dom"/>
</dbReference>
<accession>A0AAX6HJQ3</accession>
<dbReference type="EMBL" id="JANAVB010009198">
    <property type="protein sequence ID" value="KAJ6840867.1"/>
    <property type="molecule type" value="Genomic_DNA"/>
</dbReference>
<name>A0AAX6HJQ3_IRIPA</name>
<dbReference type="GO" id="GO:0008270">
    <property type="term" value="F:zinc ion binding"/>
    <property type="evidence" value="ECO:0007669"/>
    <property type="project" value="InterPro"/>
</dbReference>
<dbReference type="Gene3D" id="4.10.60.10">
    <property type="entry name" value="Zinc finger, CCHC-type"/>
    <property type="match status" value="1"/>
</dbReference>
<dbReference type="SUPFAM" id="SSF57756">
    <property type="entry name" value="Retrovirus zinc finger-like domains"/>
    <property type="match status" value="1"/>
</dbReference>
<feature type="domain" description="CCHC-type" evidence="2">
    <location>
        <begin position="382"/>
        <end position="398"/>
    </location>
</feature>
<dbReference type="PANTHER" id="PTHR33223:SF6">
    <property type="entry name" value="CCHC-TYPE DOMAIN-CONTAINING PROTEIN"/>
    <property type="match status" value="1"/>
</dbReference>
<feature type="region of interest" description="Disordered" evidence="1">
    <location>
        <begin position="1"/>
        <end position="79"/>
    </location>
</feature>
<dbReference type="PANTHER" id="PTHR33223">
    <property type="entry name" value="CCHC-TYPE DOMAIN-CONTAINING PROTEIN"/>
    <property type="match status" value="1"/>
</dbReference>
<dbReference type="SMART" id="SM00343">
    <property type="entry name" value="ZnF_C2HC"/>
    <property type="match status" value="2"/>
</dbReference>
<evidence type="ECO:0000313" key="4">
    <source>
        <dbReference type="Proteomes" id="UP001140949"/>
    </source>
</evidence>
<feature type="compositionally biased region" description="Polar residues" evidence="1">
    <location>
        <begin position="349"/>
        <end position="358"/>
    </location>
</feature>
<organism evidence="3 4">
    <name type="scientific">Iris pallida</name>
    <name type="common">Sweet iris</name>
    <dbReference type="NCBI Taxonomy" id="29817"/>
    <lineage>
        <taxon>Eukaryota</taxon>
        <taxon>Viridiplantae</taxon>
        <taxon>Streptophyta</taxon>
        <taxon>Embryophyta</taxon>
        <taxon>Tracheophyta</taxon>
        <taxon>Spermatophyta</taxon>
        <taxon>Magnoliopsida</taxon>
        <taxon>Liliopsida</taxon>
        <taxon>Asparagales</taxon>
        <taxon>Iridaceae</taxon>
        <taxon>Iridoideae</taxon>
        <taxon>Irideae</taxon>
        <taxon>Iris</taxon>
    </lineage>
</organism>
<proteinExistence type="predicted"/>
<dbReference type="GO" id="GO:0003676">
    <property type="term" value="F:nucleic acid binding"/>
    <property type="evidence" value="ECO:0007669"/>
    <property type="project" value="InterPro"/>
</dbReference>
<evidence type="ECO:0000313" key="3">
    <source>
        <dbReference type="EMBL" id="KAJ6840867.1"/>
    </source>
</evidence>
<feature type="domain" description="CCHC-type" evidence="2">
    <location>
        <begin position="362"/>
        <end position="378"/>
    </location>
</feature>
<dbReference type="Pfam" id="PF03732">
    <property type="entry name" value="Retrotrans_gag"/>
    <property type="match status" value="1"/>
</dbReference>
<evidence type="ECO:0000256" key="1">
    <source>
        <dbReference type="SAM" id="MobiDB-lite"/>
    </source>
</evidence>
<dbReference type="InterPro" id="IPR036875">
    <property type="entry name" value="Znf_CCHC_sf"/>
</dbReference>
<evidence type="ECO:0000259" key="2">
    <source>
        <dbReference type="SMART" id="SM00343"/>
    </source>
</evidence>
<dbReference type="AlphaFoldDB" id="A0AAX6HJQ3"/>
<reference evidence="3" key="2">
    <citation type="submission" date="2023-04" db="EMBL/GenBank/DDBJ databases">
        <authorList>
            <person name="Bruccoleri R.E."/>
            <person name="Oakeley E.J."/>
            <person name="Faust A.-M."/>
            <person name="Dessus-Babus S."/>
            <person name="Altorfer M."/>
            <person name="Burckhardt D."/>
            <person name="Oertli M."/>
            <person name="Naumann U."/>
            <person name="Petersen F."/>
            <person name="Wong J."/>
        </authorList>
    </citation>
    <scope>NUCLEOTIDE SEQUENCE</scope>
    <source>
        <strain evidence="3">GSM-AAB239-AS_SAM_17_03QT</strain>
        <tissue evidence="3">Leaf</tissue>
    </source>
</reference>
<reference evidence="3" key="1">
    <citation type="journal article" date="2023" name="GigaByte">
        <title>Genome assembly of the bearded iris, Iris pallida Lam.</title>
        <authorList>
            <person name="Bruccoleri R.E."/>
            <person name="Oakeley E.J."/>
            <person name="Faust A.M.E."/>
            <person name="Altorfer M."/>
            <person name="Dessus-Babus S."/>
            <person name="Burckhardt D."/>
            <person name="Oertli M."/>
            <person name="Naumann U."/>
            <person name="Petersen F."/>
            <person name="Wong J."/>
        </authorList>
    </citation>
    <scope>NUCLEOTIDE SEQUENCE</scope>
    <source>
        <strain evidence="3">GSM-AAB239-AS_SAM_17_03QT</strain>
    </source>
</reference>
<protein>
    <recommendedName>
        <fullName evidence="2">CCHC-type domain-containing protein</fullName>
    </recommendedName>
</protein>
<feature type="region of interest" description="Disordered" evidence="1">
    <location>
        <begin position="297"/>
        <end position="360"/>
    </location>
</feature>
<feature type="compositionally biased region" description="Low complexity" evidence="1">
    <location>
        <begin position="330"/>
        <end position="345"/>
    </location>
</feature>
<feature type="compositionally biased region" description="Pro residues" evidence="1">
    <location>
        <begin position="52"/>
        <end position="79"/>
    </location>
</feature>
<comment type="caution">
    <text evidence="3">The sequence shown here is derived from an EMBL/GenBank/DDBJ whole genome shotgun (WGS) entry which is preliminary data.</text>
</comment>
<keyword evidence="4" id="KW-1185">Reference proteome</keyword>
<feature type="region of interest" description="Disordered" evidence="1">
    <location>
        <begin position="472"/>
        <end position="495"/>
    </location>
</feature>
<feature type="compositionally biased region" description="Polar residues" evidence="1">
    <location>
        <begin position="1"/>
        <end position="27"/>
    </location>
</feature>
<feature type="compositionally biased region" description="Basic and acidic residues" evidence="1">
    <location>
        <begin position="297"/>
        <end position="307"/>
    </location>
</feature>
<dbReference type="InterPro" id="IPR001878">
    <property type="entry name" value="Znf_CCHC"/>
</dbReference>
<dbReference type="Proteomes" id="UP001140949">
    <property type="component" value="Unassembled WGS sequence"/>
</dbReference>
<feature type="compositionally biased region" description="Acidic residues" evidence="1">
    <location>
        <begin position="473"/>
        <end position="486"/>
    </location>
</feature>
<gene>
    <name evidence="3" type="ORF">M6B38_119060</name>
</gene>